<comment type="subcellular location">
    <subcellularLocation>
        <location evidence="1">Cell membrane</location>
        <topology evidence="1">Multi-pass membrane protein</topology>
    </subcellularLocation>
    <subcellularLocation>
        <location evidence="7">Membrane</location>
        <topology evidence="7">Multi-pass membrane protein</topology>
    </subcellularLocation>
</comment>
<feature type="transmembrane region" description="Helical" evidence="8">
    <location>
        <begin position="309"/>
        <end position="334"/>
    </location>
</feature>
<feature type="transmembrane region" description="Helical" evidence="8">
    <location>
        <begin position="430"/>
        <end position="463"/>
    </location>
</feature>
<gene>
    <name evidence="10" type="primary">hyfB</name>
    <name evidence="10" type="ORF">ACFPPB_08630</name>
</gene>
<dbReference type="InterPro" id="IPR052175">
    <property type="entry name" value="ComplexI-like_HydComp"/>
</dbReference>
<feature type="transmembrane region" description="Helical" evidence="8">
    <location>
        <begin position="651"/>
        <end position="669"/>
    </location>
</feature>
<proteinExistence type="predicted"/>
<keyword evidence="6 8" id="KW-0472">Membrane</keyword>
<feature type="transmembrane region" description="Helical" evidence="8">
    <location>
        <begin position="484"/>
        <end position="517"/>
    </location>
</feature>
<feature type="transmembrane region" description="Helical" evidence="8">
    <location>
        <begin position="279"/>
        <end position="302"/>
    </location>
</feature>
<dbReference type="PRINTS" id="PR01437">
    <property type="entry name" value="NUOXDRDTASE4"/>
</dbReference>
<evidence type="ECO:0000256" key="2">
    <source>
        <dbReference type="ARBA" id="ARBA00022475"/>
    </source>
</evidence>
<evidence type="ECO:0000313" key="11">
    <source>
        <dbReference type="Proteomes" id="UP001596111"/>
    </source>
</evidence>
<sequence length="670" mass="72258">MNLFFVLSHMTVLLGLVAVWLVLGLAGLVRSHRMAWVAYTLFPLGALVALGIAAVGFSALTDGFVVEQVVLPLGLPDLPFHVRLDALSGFFLLLLGSVGAGISVFAAGYFRAGEGTSPGLLCLQYHTFLASMAMVILADDAYLFMVAWETMALSSYFLVTTQHRIPEIQRAGFLYLLMAHVGALALLLCFGVLQGGSWLMTFDAMRGATLSPVWAGVAFGLALFGFGAKAGLVPLHVWLPEAHPAAPSPVSAMMSGLMLKVAIYGLLRISFDLLHGGPWWWGMLTLVLGLGTALFGAVFAAVQTDMKRLLAYSSIENIGLIAAAIGLALLSYAFGMRLLAALALAAALLHALNHALFKSLLFLATGSVLHATHERSLGKLGGLIRRMPWVATLALIGTLALAGLPPLNGFVSEWLLLQAFLSTPSIPHAFVNMIVPVGAAVVALTAALAGYVMVKFYGVIFLGQPREPSLMQAHDAGWLERLGLAWLALGCILIGVFPQVALNAIAAVTQVLVGTVIRRGPALWWIAPVARAQASYSGLWLLLGMAGTIAVMFVLVRRMYHGRVRRTPPWNCGYPALTPRMQDTAEGFGQPIRHMFGPFFRIERELPAPDDRAPRYRIQIDDRCWHGLYLPLARAVGWLADAVSVLQRGRLAVYLMYSFLTLLVLLVFVL</sequence>
<organism evidence="10 11">
    <name type="scientific">Rhodanobacter terrae</name>
    <dbReference type="NCBI Taxonomy" id="418647"/>
    <lineage>
        <taxon>Bacteria</taxon>
        <taxon>Pseudomonadati</taxon>
        <taxon>Pseudomonadota</taxon>
        <taxon>Gammaproteobacteria</taxon>
        <taxon>Lysobacterales</taxon>
        <taxon>Rhodanobacteraceae</taxon>
        <taxon>Rhodanobacter</taxon>
    </lineage>
</organism>
<feature type="transmembrane region" description="Helical" evidence="8">
    <location>
        <begin position="142"/>
        <end position="159"/>
    </location>
</feature>
<dbReference type="PANTHER" id="PTHR42682:SF3">
    <property type="entry name" value="FORMATE HYDROGENLYASE SUBUNIT 3-RELATED"/>
    <property type="match status" value="1"/>
</dbReference>
<evidence type="ECO:0000256" key="4">
    <source>
        <dbReference type="ARBA" id="ARBA00022989"/>
    </source>
</evidence>
<dbReference type="NCBIfam" id="NF005086">
    <property type="entry name" value="PRK06521.1"/>
    <property type="match status" value="1"/>
</dbReference>
<feature type="transmembrane region" description="Helical" evidence="8">
    <location>
        <begin position="171"/>
        <end position="193"/>
    </location>
</feature>
<feature type="transmembrane region" description="Helical" evidence="8">
    <location>
        <begin position="41"/>
        <end position="66"/>
    </location>
</feature>
<feature type="transmembrane region" description="Helical" evidence="8">
    <location>
        <begin position="250"/>
        <end position="267"/>
    </location>
</feature>
<protein>
    <submittedName>
        <fullName evidence="10">Hydrogenase 4 subunit B</fullName>
    </submittedName>
</protein>
<dbReference type="EMBL" id="JBHSNG010000007">
    <property type="protein sequence ID" value="MFC5581173.1"/>
    <property type="molecule type" value="Genomic_DNA"/>
</dbReference>
<feature type="transmembrane region" description="Helical" evidence="8">
    <location>
        <begin position="86"/>
        <end position="110"/>
    </location>
</feature>
<evidence type="ECO:0000256" key="5">
    <source>
        <dbReference type="ARBA" id="ARBA00023002"/>
    </source>
</evidence>
<evidence type="ECO:0000256" key="6">
    <source>
        <dbReference type="ARBA" id="ARBA00023136"/>
    </source>
</evidence>
<keyword evidence="4 8" id="KW-1133">Transmembrane helix</keyword>
<feature type="transmembrane region" description="Helical" evidence="8">
    <location>
        <begin position="213"/>
        <end position="238"/>
    </location>
</feature>
<keyword evidence="11" id="KW-1185">Reference proteome</keyword>
<dbReference type="InterPro" id="IPR003918">
    <property type="entry name" value="NADH_UbQ_OxRdtase"/>
</dbReference>
<evidence type="ECO:0000313" key="10">
    <source>
        <dbReference type="EMBL" id="MFC5581173.1"/>
    </source>
</evidence>
<dbReference type="Proteomes" id="UP001596111">
    <property type="component" value="Unassembled WGS sequence"/>
</dbReference>
<keyword evidence="2" id="KW-1003">Cell membrane</keyword>
<evidence type="ECO:0000256" key="1">
    <source>
        <dbReference type="ARBA" id="ARBA00004651"/>
    </source>
</evidence>
<reference evidence="11" key="1">
    <citation type="journal article" date="2019" name="Int. J. Syst. Evol. Microbiol.">
        <title>The Global Catalogue of Microorganisms (GCM) 10K type strain sequencing project: providing services to taxonomists for standard genome sequencing and annotation.</title>
        <authorList>
            <consortium name="The Broad Institute Genomics Platform"/>
            <consortium name="The Broad Institute Genome Sequencing Center for Infectious Disease"/>
            <person name="Wu L."/>
            <person name="Ma J."/>
        </authorList>
    </citation>
    <scope>NUCLEOTIDE SEQUENCE [LARGE SCALE GENOMIC DNA]</scope>
    <source>
        <strain evidence="11">CGMCC 1.13587</strain>
    </source>
</reference>
<evidence type="ECO:0000259" key="9">
    <source>
        <dbReference type="Pfam" id="PF00361"/>
    </source>
</evidence>
<evidence type="ECO:0000256" key="7">
    <source>
        <dbReference type="RuleBase" id="RU000320"/>
    </source>
</evidence>
<comment type="caution">
    <text evidence="10">The sequence shown here is derived from an EMBL/GenBank/DDBJ whole genome shotgun (WGS) entry which is preliminary data.</text>
</comment>
<feature type="transmembrane region" description="Helical" evidence="8">
    <location>
        <begin position="537"/>
        <end position="556"/>
    </location>
</feature>
<dbReference type="InterPro" id="IPR001750">
    <property type="entry name" value="ND/Mrp_TM"/>
</dbReference>
<evidence type="ECO:0000256" key="3">
    <source>
        <dbReference type="ARBA" id="ARBA00022692"/>
    </source>
</evidence>
<dbReference type="PANTHER" id="PTHR42682">
    <property type="entry name" value="HYDROGENASE-4 COMPONENT F"/>
    <property type="match status" value="1"/>
</dbReference>
<feature type="domain" description="NADH:quinone oxidoreductase/Mrp antiporter transmembrane" evidence="9">
    <location>
        <begin position="138"/>
        <end position="424"/>
    </location>
</feature>
<keyword evidence="5" id="KW-0560">Oxidoreductase</keyword>
<feature type="transmembrane region" description="Helical" evidence="8">
    <location>
        <begin position="389"/>
        <end position="410"/>
    </location>
</feature>
<dbReference type="Pfam" id="PF00361">
    <property type="entry name" value="Proton_antipo_M"/>
    <property type="match status" value="1"/>
</dbReference>
<keyword evidence="3 7" id="KW-0812">Transmembrane</keyword>
<feature type="transmembrane region" description="Helical" evidence="8">
    <location>
        <begin position="117"/>
        <end position="136"/>
    </location>
</feature>
<feature type="transmembrane region" description="Helical" evidence="8">
    <location>
        <begin position="6"/>
        <end position="29"/>
    </location>
</feature>
<accession>A0ABW0SX11</accession>
<evidence type="ECO:0000256" key="8">
    <source>
        <dbReference type="SAM" id="Phobius"/>
    </source>
</evidence>
<name>A0ABW0SX11_9GAMM</name>
<dbReference type="RefSeq" id="WP_377326351.1">
    <property type="nucleotide sequence ID" value="NZ_JBHSNG010000007.1"/>
</dbReference>
<feature type="transmembrane region" description="Helical" evidence="8">
    <location>
        <begin position="340"/>
        <end position="369"/>
    </location>
</feature>